<dbReference type="EMBL" id="BOOC01000016">
    <property type="protein sequence ID" value="GIH40833.1"/>
    <property type="molecule type" value="Genomic_DNA"/>
</dbReference>
<evidence type="ECO:0000313" key="6">
    <source>
        <dbReference type="Proteomes" id="UP000603904"/>
    </source>
</evidence>
<feature type="domain" description="NAD-dependent epimerase/dehydratase" evidence="4">
    <location>
        <begin position="8"/>
        <end position="221"/>
    </location>
</feature>
<protein>
    <submittedName>
        <fullName evidence="5">Epimerase</fullName>
    </submittedName>
</protein>
<dbReference type="Pfam" id="PF01370">
    <property type="entry name" value="Epimerase"/>
    <property type="match status" value="1"/>
</dbReference>
<dbReference type="RefSeq" id="WP_204058224.1">
    <property type="nucleotide sequence ID" value="NZ_BAAAGP010000014.1"/>
</dbReference>
<keyword evidence="2" id="KW-0560">Oxidoreductase</keyword>
<evidence type="ECO:0000259" key="4">
    <source>
        <dbReference type="Pfam" id="PF01370"/>
    </source>
</evidence>
<evidence type="ECO:0000256" key="2">
    <source>
        <dbReference type="ARBA" id="ARBA00023002"/>
    </source>
</evidence>
<dbReference type="InterPro" id="IPR001509">
    <property type="entry name" value="Epimerase_deHydtase"/>
</dbReference>
<gene>
    <name evidence="5" type="ORF">Mco01_38330</name>
</gene>
<keyword evidence="6" id="KW-1185">Reference proteome</keyword>
<dbReference type="Gene3D" id="3.40.50.720">
    <property type="entry name" value="NAD(P)-binding Rossmann-like Domain"/>
    <property type="match status" value="1"/>
</dbReference>
<dbReference type="PANTHER" id="PTHR43103">
    <property type="entry name" value="NUCLEOSIDE-DIPHOSPHATE-SUGAR EPIMERASE"/>
    <property type="match status" value="1"/>
</dbReference>
<reference evidence="5 6" key="1">
    <citation type="submission" date="2021-01" db="EMBL/GenBank/DDBJ databases">
        <title>Whole genome shotgun sequence of Microbispora corallina NBRC 16416.</title>
        <authorList>
            <person name="Komaki H."/>
            <person name="Tamura T."/>
        </authorList>
    </citation>
    <scope>NUCLEOTIDE SEQUENCE [LARGE SCALE GENOMIC DNA]</scope>
    <source>
        <strain evidence="5 6">NBRC 16416</strain>
    </source>
</reference>
<dbReference type="InterPro" id="IPR036291">
    <property type="entry name" value="NAD(P)-bd_dom_sf"/>
</dbReference>
<proteinExistence type="inferred from homology"/>
<accession>A0ABQ4G1I1</accession>
<dbReference type="Proteomes" id="UP000603904">
    <property type="component" value="Unassembled WGS sequence"/>
</dbReference>
<dbReference type="SUPFAM" id="SSF51735">
    <property type="entry name" value="NAD(P)-binding Rossmann-fold domains"/>
    <property type="match status" value="1"/>
</dbReference>
<evidence type="ECO:0000256" key="1">
    <source>
        <dbReference type="ARBA" id="ARBA00007637"/>
    </source>
</evidence>
<comment type="similarity">
    <text evidence="1">Belongs to the NAD(P)-dependent epimerase/dehydratase family.</text>
</comment>
<keyword evidence="3" id="KW-0520">NAD</keyword>
<evidence type="ECO:0000313" key="5">
    <source>
        <dbReference type="EMBL" id="GIH40833.1"/>
    </source>
</evidence>
<dbReference type="PANTHER" id="PTHR43103:SF5">
    <property type="entry name" value="4-EPIMERASE, PUTATIVE (AFU_ORTHOLOGUE AFUA_7G00360)-RELATED"/>
    <property type="match status" value="1"/>
</dbReference>
<evidence type="ECO:0000256" key="3">
    <source>
        <dbReference type="ARBA" id="ARBA00023027"/>
    </source>
</evidence>
<name>A0ABQ4G1I1_9ACTN</name>
<organism evidence="5 6">
    <name type="scientific">Microbispora corallina</name>
    <dbReference type="NCBI Taxonomy" id="83302"/>
    <lineage>
        <taxon>Bacteria</taxon>
        <taxon>Bacillati</taxon>
        <taxon>Actinomycetota</taxon>
        <taxon>Actinomycetes</taxon>
        <taxon>Streptosporangiales</taxon>
        <taxon>Streptosporangiaceae</taxon>
        <taxon>Microbispora</taxon>
    </lineage>
</organism>
<sequence>MAEPPRRVLVTGAAGRVGRVVLELLARQGVAVSALDLRDPGDLVADRVVTGRADDPAAVRAALDGVDAVIHLAAIPAPTLGTPEEVFLGNAGGTFVVLEEAGAAGVRRAAVASSFSALGLPWAARALHPAYVPVDEALPLQVEDPYGLSKQVDEATAAMMARRHGMTVVALRYPLLGAPGDRLGARAADYAEDPASGARELWTYLDTRDAARAAWLAIVRPIEGFHVVFATAPVTLAPQPTEDLLARFHPSVERRAPMPGRTAPVDLTAAGTLLGFAAEHLYEPVPAGEAS</sequence>
<comment type="caution">
    <text evidence="5">The sequence shown here is derived from an EMBL/GenBank/DDBJ whole genome shotgun (WGS) entry which is preliminary data.</text>
</comment>